<keyword evidence="3" id="KW-1185">Reference proteome</keyword>
<dbReference type="Pfam" id="PF04717">
    <property type="entry name" value="Phage_base_V"/>
    <property type="match status" value="1"/>
</dbReference>
<name>A0ABS9KIA8_9BACT</name>
<evidence type="ECO:0000313" key="2">
    <source>
        <dbReference type="EMBL" id="MCG2590565.1"/>
    </source>
</evidence>
<evidence type="ECO:0000313" key="3">
    <source>
        <dbReference type="Proteomes" id="UP001165366"/>
    </source>
</evidence>
<reference evidence="2" key="2">
    <citation type="submission" date="2024-05" db="EMBL/GenBank/DDBJ databases">
        <title>Rhodohalobacter halophilus gen. nov., sp. nov., a moderately halophilic member of the family Balneolaceae.</title>
        <authorList>
            <person name="Xia J."/>
        </authorList>
    </citation>
    <scope>NUCLEOTIDE SEQUENCE</scope>
    <source>
        <strain evidence="2">WB101</strain>
    </source>
</reference>
<organism evidence="2 3">
    <name type="scientific">Rhodohalobacter sulfatireducens</name>
    <dbReference type="NCBI Taxonomy" id="2911366"/>
    <lineage>
        <taxon>Bacteria</taxon>
        <taxon>Pseudomonadati</taxon>
        <taxon>Balneolota</taxon>
        <taxon>Balneolia</taxon>
        <taxon>Balneolales</taxon>
        <taxon>Balneolaceae</taxon>
        <taxon>Rhodohalobacter</taxon>
    </lineage>
</organism>
<dbReference type="InterPro" id="IPR037026">
    <property type="entry name" value="Vgr_OB-fold_dom_sf"/>
</dbReference>
<gene>
    <name evidence="2" type="primary">vgrG</name>
    <name evidence="2" type="ORF">L6773_18465</name>
</gene>
<dbReference type="EMBL" id="JAKLWS010000036">
    <property type="protein sequence ID" value="MCG2590565.1"/>
    <property type="molecule type" value="Genomic_DNA"/>
</dbReference>
<dbReference type="RefSeq" id="WP_237855995.1">
    <property type="nucleotide sequence ID" value="NZ_JAKLWS010000036.1"/>
</dbReference>
<feature type="domain" description="Gp5/Type VI secretion system Vgr protein OB-fold" evidence="1">
    <location>
        <begin position="377"/>
        <end position="449"/>
    </location>
</feature>
<accession>A0ABS9KIA8</accession>
<dbReference type="InterPro" id="IPR006533">
    <property type="entry name" value="T6SS_Vgr_RhsGE"/>
</dbReference>
<dbReference type="SUPFAM" id="SSF69279">
    <property type="entry name" value="Phage tail proteins"/>
    <property type="match status" value="1"/>
</dbReference>
<dbReference type="Proteomes" id="UP001165366">
    <property type="component" value="Unassembled WGS sequence"/>
</dbReference>
<dbReference type="SUPFAM" id="SSF69255">
    <property type="entry name" value="gp5 N-terminal domain-like"/>
    <property type="match status" value="1"/>
</dbReference>
<dbReference type="InterPro" id="IPR006531">
    <property type="entry name" value="Gp5/Vgr_OB"/>
</dbReference>
<dbReference type="NCBIfam" id="TIGR01646">
    <property type="entry name" value="vgr_GE"/>
    <property type="match status" value="1"/>
</dbReference>
<protein>
    <submittedName>
        <fullName evidence="2">Type VI secretion system tip protein VgrG</fullName>
    </submittedName>
</protein>
<evidence type="ECO:0000259" key="1">
    <source>
        <dbReference type="Pfam" id="PF04717"/>
    </source>
</evidence>
<proteinExistence type="predicted"/>
<sequence length="594" mass="65663">MAYSPLNDKSMYVHFSIHVDGKQIDDTYRVNEIEVSKAVNRIPKAHVLIYDGSASKSDFEISNTQTFVPGGIMEISAGYESGFNTLFKGIIIKHELQLRDGKSFLVIECRDEALKMTTNRKNAFYKKQKDSDIITSLINNTGLTSEVDSTNVEHKEVVQYYVSDWDFMLIRAEINGMLVYVSDGKVSVQKPNFSVQSGLRLTYGMDIIDFNAVMNAELQMVNAVGYSWSSEDQKTISAEGDTPNYPNQGNIKVKTLSDVVGPQEYRLQSSGSLHTDQLKGWATSKKQLSGLTAYRCRFKFQGSEKAVVGSMIEIAGMGDRFNGKAFISSVRHIIKDGDWLTEIETGMSGDFFSEEVMNIESLPVTGLNASVRGFHYGKVKQIHEDPDGETRVLLTMPIMENDDGIWARLSTLYASNNSGTFFIPEIDDEVLVGFMNDDPSFPVILGSLYSKKINAPYIPDNKNSVKAIVTKNQLKIEFEDDKKIITIETPGKNIIRFSDDEKSITITDQHNNKVELSAEGIVLDSQSNIHLKALEDINIEAIGNITMKASENIDISGLAISSSANTSYSASGNASAEFSSSGTCTVKGAMVMIN</sequence>
<dbReference type="Gene3D" id="2.40.50.230">
    <property type="entry name" value="Gp5 N-terminal domain"/>
    <property type="match status" value="1"/>
</dbReference>
<reference evidence="2" key="1">
    <citation type="submission" date="2022-01" db="EMBL/GenBank/DDBJ databases">
        <authorList>
            <person name="Wang Y."/>
        </authorList>
    </citation>
    <scope>NUCLEOTIDE SEQUENCE</scope>
    <source>
        <strain evidence="2">WB101</strain>
    </source>
</reference>
<comment type="caution">
    <text evidence="2">The sequence shown here is derived from an EMBL/GenBank/DDBJ whole genome shotgun (WGS) entry which is preliminary data.</text>
</comment>